<dbReference type="AlphaFoldDB" id="A0A6J4E7T7"/>
<dbReference type="InterPro" id="IPR025240">
    <property type="entry name" value="DUF4189"/>
</dbReference>
<keyword evidence="6" id="KW-1185">Reference proteome</keyword>
<gene>
    <name evidence="3" type="ORF">TUM18999_31950</name>
    <name evidence="4" type="ORF">TUM20286_57020</name>
</gene>
<protein>
    <recommendedName>
        <fullName evidence="2">DUF4189 domain-containing protein</fullName>
    </recommendedName>
</protein>
<dbReference type="EMBL" id="AP023189">
    <property type="protein sequence ID" value="BCG25004.1"/>
    <property type="molecule type" value="Genomic_DNA"/>
</dbReference>
<dbReference type="RefSeq" id="WP_173179912.1">
    <property type="nucleotide sequence ID" value="NZ_AP023189.1"/>
</dbReference>
<organism evidence="3 5">
    <name type="scientific">Pseudomonas tohonis</name>
    <dbReference type="NCBI Taxonomy" id="2725477"/>
    <lineage>
        <taxon>Bacteria</taxon>
        <taxon>Pseudomonadati</taxon>
        <taxon>Pseudomonadota</taxon>
        <taxon>Gammaproteobacteria</taxon>
        <taxon>Pseudomonadales</taxon>
        <taxon>Pseudomonadaceae</taxon>
        <taxon>Pseudomonas</taxon>
    </lineage>
</organism>
<dbReference type="Proteomes" id="UP001054892">
    <property type="component" value="Unassembled WGS sequence"/>
</dbReference>
<sequence>MQRTLAIARNLSLCLAFGLAATQVHAAGALAIDSNQGLQYGFAYDYPDLSQAQDRALSECGSGCEVVLDFESGCAAYAADQVNGSTAYGWGADFNAGNAQARAISECQERGGNACVVRSWGCNSE</sequence>
<dbReference type="EMBL" id="BQKM01000023">
    <property type="protein sequence ID" value="GJN55950.1"/>
    <property type="molecule type" value="Genomic_DNA"/>
</dbReference>
<evidence type="ECO:0000256" key="1">
    <source>
        <dbReference type="SAM" id="SignalP"/>
    </source>
</evidence>
<evidence type="ECO:0000313" key="6">
    <source>
        <dbReference type="Proteomes" id="UP001054892"/>
    </source>
</evidence>
<feature type="signal peptide" evidence="1">
    <location>
        <begin position="1"/>
        <end position="26"/>
    </location>
</feature>
<name>A0A6J4E7T7_9PSED</name>
<reference evidence="3 5" key="1">
    <citation type="submission" date="2020-05" db="EMBL/GenBank/DDBJ databases">
        <title>Characterization of novel class B3 metallo-beta-lactamase from novel Pseudomonas species.</title>
        <authorList>
            <person name="Yamada K."/>
            <person name="Aoki K."/>
            <person name="Ishii Y."/>
        </authorList>
    </citation>
    <scope>NUCLEOTIDE SEQUENCE [LARGE SCALE GENOMIC DNA]</scope>
    <source>
        <strain evidence="3 5">TUM18999</strain>
        <strain evidence="4 6">TUM20286</strain>
    </source>
</reference>
<evidence type="ECO:0000313" key="5">
    <source>
        <dbReference type="Proteomes" id="UP000509383"/>
    </source>
</evidence>
<keyword evidence="1" id="KW-0732">Signal</keyword>
<dbReference type="KEGG" id="ptw:TUM18999_31950"/>
<dbReference type="Pfam" id="PF13827">
    <property type="entry name" value="DUF4189"/>
    <property type="match status" value="1"/>
</dbReference>
<evidence type="ECO:0000313" key="4">
    <source>
        <dbReference type="EMBL" id="GJN55950.1"/>
    </source>
</evidence>
<evidence type="ECO:0000313" key="3">
    <source>
        <dbReference type="EMBL" id="BCG25004.1"/>
    </source>
</evidence>
<feature type="domain" description="DUF4189" evidence="2">
    <location>
        <begin position="28"/>
        <end position="122"/>
    </location>
</feature>
<feature type="chain" id="PRO_5026967038" description="DUF4189 domain-containing protein" evidence="1">
    <location>
        <begin position="27"/>
        <end position="125"/>
    </location>
</feature>
<accession>A0A6J4E7T7</accession>
<evidence type="ECO:0000259" key="2">
    <source>
        <dbReference type="Pfam" id="PF13827"/>
    </source>
</evidence>
<dbReference type="Proteomes" id="UP000509383">
    <property type="component" value="Chromosome"/>
</dbReference>
<proteinExistence type="predicted"/>